<dbReference type="GO" id="GO:0010255">
    <property type="term" value="P:glucose mediated signaling pathway"/>
    <property type="evidence" value="ECO:0007669"/>
    <property type="project" value="UniProtKB-ARBA"/>
</dbReference>
<feature type="transmembrane region" description="Helical" evidence="11">
    <location>
        <begin position="96"/>
        <end position="115"/>
    </location>
</feature>
<dbReference type="Gene3D" id="1.20.1250.20">
    <property type="entry name" value="MFS general substrate transporter like domains"/>
    <property type="match status" value="1"/>
</dbReference>
<comment type="catalytic activity">
    <reaction evidence="8">
        <text>myo-inositol(out) + H(+)(out) = myo-inositol(in) + H(+)(in)</text>
        <dbReference type="Rhea" id="RHEA:60364"/>
        <dbReference type="ChEBI" id="CHEBI:15378"/>
        <dbReference type="ChEBI" id="CHEBI:17268"/>
    </reaction>
</comment>
<dbReference type="InterPro" id="IPR003663">
    <property type="entry name" value="Sugar/inositol_transpt"/>
</dbReference>
<comment type="caution">
    <text evidence="13">The sequence shown here is derived from an EMBL/GenBank/DDBJ whole genome shotgun (WGS) entry which is preliminary data.</text>
</comment>
<feature type="transmembrane region" description="Helical" evidence="11">
    <location>
        <begin position="186"/>
        <end position="207"/>
    </location>
</feature>
<keyword evidence="7" id="KW-0325">Glycoprotein</keyword>
<evidence type="ECO:0000313" key="14">
    <source>
        <dbReference type="Proteomes" id="UP000311382"/>
    </source>
</evidence>
<feature type="transmembrane region" description="Helical" evidence="11">
    <location>
        <begin position="414"/>
        <end position="431"/>
    </location>
</feature>
<evidence type="ECO:0000259" key="12">
    <source>
        <dbReference type="PROSITE" id="PS50850"/>
    </source>
</evidence>
<feature type="region of interest" description="Disordered" evidence="10">
    <location>
        <begin position="513"/>
        <end position="534"/>
    </location>
</feature>
<dbReference type="STRING" id="5288.A0A5C5FP31"/>
<evidence type="ECO:0000256" key="4">
    <source>
        <dbReference type="ARBA" id="ARBA00022692"/>
    </source>
</evidence>
<evidence type="ECO:0000256" key="10">
    <source>
        <dbReference type="SAM" id="MobiDB-lite"/>
    </source>
</evidence>
<comment type="similarity">
    <text evidence="2 9">Belongs to the major facilitator superfamily. Sugar transporter (TC 2.A.1.1) family.</text>
</comment>
<dbReference type="PROSITE" id="PS00217">
    <property type="entry name" value="SUGAR_TRANSPORT_2"/>
    <property type="match status" value="1"/>
</dbReference>
<dbReference type="Proteomes" id="UP000311382">
    <property type="component" value="Unassembled WGS sequence"/>
</dbReference>
<dbReference type="InterPro" id="IPR050360">
    <property type="entry name" value="MFS_Sugar_Transporters"/>
</dbReference>
<dbReference type="EMBL" id="SOZI01000162">
    <property type="protein sequence ID" value="TNY18006.1"/>
    <property type="molecule type" value="Genomic_DNA"/>
</dbReference>
<evidence type="ECO:0000256" key="7">
    <source>
        <dbReference type="ARBA" id="ARBA00023180"/>
    </source>
</evidence>
<dbReference type="PROSITE" id="PS50850">
    <property type="entry name" value="MFS"/>
    <property type="match status" value="1"/>
</dbReference>
<evidence type="ECO:0000256" key="6">
    <source>
        <dbReference type="ARBA" id="ARBA00023136"/>
    </source>
</evidence>
<evidence type="ECO:0000256" key="2">
    <source>
        <dbReference type="ARBA" id="ARBA00010992"/>
    </source>
</evidence>
<dbReference type="AlphaFoldDB" id="A0A5C5FP31"/>
<dbReference type="PRINTS" id="PR00171">
    <property type="entry name" value="SUGRTRNSPORT"/>
</dbReference>
<feature type="compositionally biased region" description="Basic and acidic residues" evidence="10">
    <location>
        <begin position="523"/>
        <end position="534"/>
    </location>
</feature>
<dbReference type="PANTHER" id="PTHR48022:SF17">
    <property type="entry name" value="HEXOSE TRANSPORTER"/>
    <property type="match status" value="1"/>
</dbReference>
<evidence type="ECO:0000256" key="9">
    <source>
        <dbReference type="RuleBase" id="RU003346"/>
    </source>
</evidence>
<keyword evidence="3 9" id="KW-0813">Transport</keyword>
<dbReference type="InterPro" id="IPR005828">
    <property type="entry name" value="MFS_sugar_transport-like"/>
</dbReference>
<name>A0A5C5FP31_9BASI</name>
<dbReference type="InterPro" id="IPR036259">
    <property type="entry name" value="MFS_trans_sf"/>
</dbReference>
<keyword evidence="6 11" id="KW-0472">Membrane</keyword>
<feature type="transmembrane region" description="Helical" evidence="11">
    <location>
        <begin position="69"/>
        <end position="89"/>
    </location>
</feature>
<evidence type="ECO:0000256" key="5">
    <source>
        <dbReference type="ARBA" id="ARBA00022989"/>
    </source>
</evidence>
<dbReference type="SUPFAM" id="SSF103473">
    <property type="entry name" value="MFS general substrate transporter"/>
    <property type="match status" value="1"/>
</dbReference>
<feature type="transmembrane region" description="Helical" evidence="11">
    <location>
        <begin position="154"/>
        <end position="174"/>
    </location>
</feature>
<dbReference type="FunFam" id="1.20.1250.20:FF:000115">
    <property type="entry name" value="High-affinity glucose transporter"/>
    <property type="match status" value="1"/>
</dbReference>
<evidence type="ECO:0000256" key="1">
    <source>
        <dbReference type="ARBA" id="ARBA00004141"/>
    </source>
</evidence>
<dbReference type="GO" id="GO:0005351">
    <property type="term" value="F:carbohydrate:proton symporter activity"/>
    <property type="evidence" value="ECO:0007669"/>
    <property type="project" value="TreeGrafter"/>
</dbReference>
<keyword evidence="14" id="KW-1185">Reference proteome</keyword>
<evidence type="ECO:0000313" key="13">
    <source>
        <dbReference type="EMBL" id="TNY18006.1"/>
    </source>
</evidence>
<dbReference type="GO" id="GO:0005536">
    <property type="term" value="F:D-glucose binding"/>
    <property type="evidence" value="ECO:0007669"/>
    <property type="project" value="UniProtKB-ARBA"/>
</dbReference>
<reference evidence="13 14" key="1">
    <citation type="submission" date="2019-03" db="EMBL/GenBank/DDBJ databases">
        <title>Rhodosporidium diobovatum UCD-FST 08-225 genome sequencing, assembly, and annotation.</title>
        <authorList>
            <person name="Fakankun I.U."/>
            <person name="Fristensky B."/>
            <person name="Levin D.B."/>
        </authorList>
    </citation>
    <scope>NUCLEOTIDE SEQUENCE [LARGE SCALE GENOMIC DNA]</scope>
    <source>
        <strain evidence="13 14">UCD-FST 08-225</strain>
    </source>
</reference>
<dbReference type="InterPro" id="IPR005829">
    <property type="entry name" value="Sugar_transporter_CS"/>
</dbReference>
<dbReference type="NCBIfam" id="TIGR00879">
    <property type="entry name" value="SP"/>
    <property type="match status" value="1"/>
</dbReference>
<feature type="transmembrane region" description="Helical" evidence="11">
    <location>
        <begin position="443"/>
        <end position="463"/>
    </location>
</feature>
<feature type="transmembrane region" description="Helical" evidence="11">
    <location>
        <begin position="310"/>
        <end position="332"/>
    </location>
</feature>
<protein>
    <submittedName>
        <fullName evidence="13">General substrate transporter</fullName>
    </submittedName>
</protein>
<evidence type="ECO:0000256" key="3">
    <source>
        <dbReference type="ARBA" id="ARBA00022448"/>
    </source>
</evidence>
<dbReference type="CDD" id="cd17356">
    <property type="entry name" value="MFS_HXT"/>
    <property type="match status" value="1"/>
</dbReference>
<feature type="transmembrane region" description="Helical" evidence="11">
    <location>
        <begin position="339"/>
        <end position="360"/>
    </location>
</feature>
<feature type="domain" description="Major facilitator superfamily (MFS) profile" evidence="12">
    <location>
        <begin position="18"/>
        <end position="467"/>
    </location>
</feature>
<sequence length="534" mass="57048">MSTAAAGPPPSKAMAIVMSCFAAFGGFLYGYDTGNISGVKEMPYFLEQFGDATGDPANPYVLPSGRDSLITSILSAGTFVGALLAYPVGDFLGRRYGIMAFLVLFSIGVACQTGGTTLPTFVVGRVFAGLGVGGTSCLVPMYQSECAPKSIRGAIVGAYQWMITIGLLIAAVVVDQTKNRNDLGSYAIPIGIQFAWAIILATGLALLPESPRFLIAAGKDEAAQRSLARILAAAPDSDVVAEQYAEIAASVHHVRSLGSTSYIDCFRNTNRNRLRTLTGISLQALQQLVGINFIFYYGTTFFKNSGIDNAFLITIATNVVNVGATVPGLWLTDKAGRRTMLLVGAIGMAVCHFIVAITGTCVADSNQAGQKVLIAFVCIFIAFFAATWGPIAWVCTGEIYNTATRGKQMSMSTASNWLFNFAIGYATPYMVDDKPGSAGLGPKVFFVWGGVSVLAVIFVYFFIFETKGLSLEQVDILYRTSRLAVSSNKHRREILESNIQEDDAVAYKSAFQDGGAKNTGTTEMKEESKLRDLA</sequence>
<evidence type="ECO:0000256" key="11">
    <source>
        <dbReference type="SAM" id="Phobius"/>
    </source>
</evidence>
<dbReference type="GO" id="GO:0005886">
    <property type="term" value="C:plasma membrane"/>
    <property type="evidence" value="ECO:0007669"/>
    <property type="project" value="UniProtKB-ARBA"/>
</dbReference>
<organism evidence="13 14">
    <name type="scientific">Rhodotorula diobovata</name>
    <dbReference type="NCBI Taxonomy" id="5288"/>
    <lineage>
        <taxon>Eukaryota</taxon>
        <taxon>Fungi</taxon>
        <taxon>Dikarya</taxon>
        <taxon>Basidiomycota</taxon>
        <taxon>Pucciniomycotina</taxon>
        <taxon>Microbotryomycetes</taxon>
        <taxon>Sporidiobolales</taxon>
        <taxon>Sporidiobolaceae</taxon>
        <taxon>Rhodotorula</taxon>
    </lineage>
</organism>
<feature type="transmembrane region" description="Helical" evidence="11">
    <location>
        <begin position="372"/>
        <end position="394"/>
    </location>
</feature>
<feature type="transmembrane region" description="Helical" evidence="11">
    <location>
        <begin position="12"/>
        <end position="31"/>
    </location>
</feature>
<keyword evidence="5 11" id="KW-1133">Transmembrane helix</keyword>
<keyword evidence="4 11" id="KW-0812">Transmembrane</keyword>
<proteinExistence type="inferred from homology"/>
<feature type="transmembrane region" description="Helical" evidence="11">
    <location>
        <begin position="121"/>
        <end position="142"/>
    </location>
</feature>
<comment type="subcellular location">
    <subcellularLocation>
        <location evidence="1">Membrane</location>
        <topology evidence="1">Multi-pass membrane protein</topology>
    </subcellularLocation>
</comment>
<dbReference type="Pfam" id="PF00083">
    <property type="entry name" value="Sugar_tr"/>
    <property type="match status" value="1"/>
</dbReference>
<accession>A0A5C5FP31</accession>
<feature type="transmembrane region" description="Helical" evidence="11">
    <location>
        <begin position="277"/>
        <end position="298"/>
    </location>
</feature>
<dbReference type="OrthoDB" id="6612291at2759"/>
<dbReference type="PANTHER" id="PTHR48022">
    <property type="entry name" value="PLASTIDIC GLUCOSE TRANSPORTER 4"/>
    <property type="match status" value="1"/>
</dbReference>
<gene>
    <name evidence="13" type="ORF">DMC30DRAFT_419255</name>
</gene>
<dbReference type="InterPro" id="IPR020846">
    <property type="entry name" value="MFS_dom"/>
</dbReference>
<evidence type="ECO:0000256" key="8">
    <source>
        <dbReference type="ARBA" id="ARBA00049119"/>
    </source>
</evidence>